<proteinExistence type="predicted"/>
<organism evidence="1 2">
    <name type="scientific">Candidatus Thiodiazotropha taylori</name>
    <dbReference type="NCBI Taxonomy" id="2792791"/>
    <lineage>
        <taxon>Bacteria</taxon>
        <taxon>Pseudomonadati</taxon>
        <taxon>Pseudomonadota</taxon>
        <taxon>Gammaproteobacteria</taxon>
        <taxon>Chromatiales</taxon>
        <taxon>Sedimenticolaceae</taxon>
        <taxon>Candidatus Thiodiazotropha</taxon>
    </lineage>
</organism>
<accession>A0A9E4T0P6</accession>
<dbReference type="Proteomes" id="UP000886667">
    <property type="component" value="Unassembled WGS sequence"/>
</dbReference>
<reference evidence="1" key="1">
    <citation type="journal article" date="2021" name="Proc. Natl. Acad. Sci. U.S.A.">
        <title>Global biogeography of chemosynthetic symbionts reveals both localized and globally distributed symbiont groups. .</title>
        <authorList>
            <person name="Osvatic J.T."/>
            <person name="Wilkins L.G.E."/>
            <person name="Leibrecht L."/>
            <person name="Leray M."/>
            <person name="Zauner S."/>
            <person name="Polzin J."/>
            <person name="Camacho Y."/>
            <person name="Gros O."/>
            <person name="van Gils J.A."/>
            <person name="Eisen J.A."/>
            <person name="Petersen J.M."/>
            <person name="Yuen B."/>
        </authorList>
    </citation>
    <scope>NUCLEOTIDE SEQUENCE</scope>
    <source>
        <strain evidence="1">MAGclacostrist064TRANS</strain>
    </source>
</reference>
<gene>
    <name evidence="1" type="ORF">JAZ07_16095</name>
</gene>
<evidence type="ECO:0000313" key="1">
    <source>
        <dbReference type="EMBL" id="MCG7947865.1"/>
    </source>
</evidence>
<evidence type="ECO:0000313" key="2">
    <source>
        <dbReference type="Proteomes" id="UP000886667"/>
    </source>
</evidence>
<name>A0A9E4T0P6_9GAMM</name>
<dbReference type="AlphaFoldDB" id="A0A9E4T0P6"/>
<sequence length="188" mass="21643">MTMRNSVYVALSASICLTSGSATADLAGDYRLSMENQSGERQHLAQVEIRQAEQGYSYWIDWLEAPFENHFLSMRPFKCLPHPQRMICRLPYPYEIKRRITESDLTDLEYDLLFLHKVPGEYGINAWNGLYYVLKMSDRGLVGELHETDLNVLQAPPEDGGLRPIDPMEIHPASDTLWPRRILLEPMS</sequence>
<protein>
    <submittedName>
        <fullName evidence="1">Uncharacterized protein</fullName>
    </submittedName>
</protein>
<dbReference type="EMBL" id="JAEPCM010000578">
    <property type="protein sequence ID" value="MCG7947865.1"/>
    <property type="molecule type" value="Genomic_DNA"/>
</dbReference>
<comment type="caution">
    <text evidence="1">The sequence shown here is derived from an EMBL/GenBank/DDBJ whole genome shotgun (WGS) entry which is preliminary data.</text>
</comment>